<evidence type="ECO:0000256" key="1">
    <source>
        <dbReference type="SAM" id="SignalP"/>
    </source>
</evidence>
<accession>A0A1E1MCS6</accession>
<name>A0A1E1MCS6_RHYSE</name>
<evidence type="ECO:0000313" key="2">
    <source>
        <dbReference type="EMBL" id="CZT46844.1"/>
    </source>
</evidence>
<dbReference type="EMBL" id="FJVC01000269">
    <property type="protein sequence ID" value="CZT46844.1"/>
    <property type="molecule type" value="Genomic_DNA"/>
</dbReference>
<organism evidence="2 3">
    <name type="scientific">Rhynchosporium secalis</name>
    <name type="common">Barley scald fungus</name>
    <dbReference type="NCBI Taxonomy" id="38038"/>
    <lineage>
        <taxon>Eukaryota</taxon>
        <taxon>Fungi</taxon>
        <taxon>Dikarya</taxon>
        <taxon>Ascomycota</taxon>
        <taxon>Pezizomycotina</taxon>
        <taxon>Leotiomycetes</taxon>
        <taxon>Helotiales</taxon>
        <taxon>Ploettnerulaceae</taxon>
        <taxon>Rhynchosporium</taxon>
    </lineage>
</organism>
<keyword evidence="3" id="KW-1185">Reference proteome</keyword>
<feature type="chain" id="PRO_5009448177" description="Secreted protein" evidence="1">
    <location>
        <begin position="19"/>
        <end position="67"/>
    </location>
</feature>
<proteinExistence type="predicted"/>
<protein>
    <recommendedName>
        <fullName evidence="4">Secreted protein</fullName>
    </recommendedName>
</protein>
<gene>
    <name evidence="2" type="ORF">RSE6_07345</name>
</gene>
<keyword evidence="1" id="KW-0732">Signal</keyword>
<dbReference type="AlphaFoldDB" id="A0A1E1MCS6"/>
<sequence length="67" mass="7404">MPGWSRFTIALCIPPFLGPPLPILVLSESSAYESRYHGQVIVDRQGYRKTCGLPVCLVTQNNLVRSG</sequence>
<reference evidence="3" key="1">
    <citation type="submission" date="2016-03" db="EMBL/GenBank/DDBJ databases">
        <authorList>
            <person name="Guldener U."/>
        </authorList>
    </citation>
    <scope>NUCLEOTIDE SEQUENCE [LARGE SCALE GENOMIC DNA]</scope>
</reference>
<evidence type="ECO:0000313" key="3">
    <source>
        <dbReference type="Proteomes" id="UP000177625"/>
    </source>
</evidence>
<evidence type="ECO:0008006" key="4">
    <source>
        <dbReference type="Google" id="ProtNLM"/>
    </source>
</evidence>
<feature type="signal peptide" evidence="1">
    <location>
        <begin position="1"/>
        <end position="18"/>
    </location>
</feature>
<dbReference type="Proteomes" id="UP000177625">
    <property type="component" value="Unassembled WGS sequence"/>
</dbReference>